<comment type="caution">
    <text evidence="5">The sequence shown here is derived from an EMBL/GenBank/DDBJ whole genome shotgun (WGS) entry which is preliminary data.</text>
</comment>
<accession>A0ABD3SXI4</accession>
<evidence type="ECO:0000313" key="5">
    <source>
        <dbReference type="EMBL" id="KAL3829324.1"/>
    </source>
</evidence>
<dbReference type="SUPFAM" id="SSF51445">
    <property type="entry name" value="(Trans)glycosidases"/>
    <property type="match status" value="2"/>
</dbReference>
<proteinExistence type="inferred from homology"/>
<reference evidence="5 6" key="1">
    <citation type="submission" date="2024-12" db="EMBL/GenBank/DDBJ databases">
        <title>The unique morphological basis and parallel evolutionary history of personate flowers in Penstemon.</title>
        <authorList>
            <person name="Depatie T.H."/>
            <person name="Wessinger C.A."/>
        </authorList>
    </citation>
    <scope>NUCLEOTIDE SEQUENCE [LARGE SCALE GENOMIC DNA]</scope>
    <source>
        <strain evidence="5">WTNN_2</strain>
        <tissue evidence="5">Leaf</tissue>
    </source>
</reference>
<dbReference type="PANTHER" id="PTHR31268:SF12">
    <property type="entry name" value="GALACTINOL--SUCROSE GALACTOSYLTRANSFERASE"/>
    <property type="match status" value="1"/>
</dbReference>
<keyword evidence="3" id="KW-0119">Carbohydrate metabolism</keyword>
<dbReference type="InterPro" id="IPR013785">
    <property type="entry name" value="Aldolase_TIM"/>
</dbReference>
<evidence type="ECO:0000256" key="4">
    <source>
        <dbReference type="ARBA" id="ARBA00049426"/>
    </source>
</evidence>
<comment type="catalytic activity">
    <reaction evidence="4">
        <text>alpha-D-galactosyl-(1-&gt;3)-1D-myo-inositol + sucrose = raffinose + myo-inositol</text>
        <dbReference type="Rhea" id="RHEA:20161"/>
        <dbReference type="ChEBI" id="CHEBI:16634"/>
        <dbReference type="ChEBI" id="CHEBI:17268"/>
        <dbReference type="ChEBI" id="CHEBI:17505"/>
        <dbReference type="ChEBI" id="CHEBI:17992"/>
        <dbReference type="EC" id="2.4.1.82"/>
    </reaction>
</comment>
<dbReference type="PANTHER" id="PTHR31268">
    <property type="match status" value="1"/>
</dbReference>
<evidence type="ECO:0000256" key="2">
    <source>
        <dbReference type="ARBA" id="ARBA00012708"/>
    </source>
</evidence>
<evidence type="ECO:0000256" key="3">
    <source>
        <dbReference type="ARBA" id="ARBA00023277"/>
    </source>
</evidence>
<keyword evidence="6" id="KW-1185">Reference proteome</keyword>
<dbReference type="EMBL" id="JBJXBP010000005">
    <property type="protein sequence ID" value="KAL3829324.1"/>
    <property type="molecule type" value="Genomic_DNA"/>
</dbReference>
<dbReference type="InterPro" id="IPR017853">
    <property type="entry name" value="GH"/>
</dbReference>
<dbReference type="Pfam" id="PF05691">
    <property type="entry name" value="Raffinose_syn"/>
    <property type="match status" value="3"/>
</dbReference>
<gene>
    <name evidence="5" type="ORF">ACJIZ3_018126</name>
</gene>
<protein>
    <recommendedName>
        <fullName evidence="2">galactinol--sucrose galactosyltransferase</fullName>
        <ecNumber evidence="2">2.4.1.82</ecNumber>
    </recommendedName>
</protein>
<sequence length="1635" mass="184277">MAIPDLVPTDFSRFSLSPNREISVDGIVLLSDVPTNLTLSSVSSVPHSLDNDSDPPPEYMLKSVESNAKNGVFLGLSVKDPLDRILNPIGKFNNRKFLSVFRFKTWWSTMWIGSCGSDLQTETQFVILQVPEINSYVLILPLIEKSFRSAIHPGANGEVVLCVESGSTKVKESSFSSCMYFHVSENPYDLMRDAFAAVRVHLGTFRLLEEKKPPSIVDKFGWCTWDAFYLTVDPVGVWHGVKSFAENGFPPRFLIIDDGWQSINLDHEDPSQDSKELTILGSQMLCRLYRFKENDKFSKYEVGTMLSPDAPKFDEEKYDKLFAEMIGLAKNEPVKEDDSILHEEERLKEGGLKALVSDLKEKFPLLDDVYVWHALCGAWGGIRPDTTHLNSKVLPAKLAAGLEKTMLDLAVVMIEKTGIGLVDPNQAADLYEAMHSYLADAGITGVKVDVINTLEYVCEDNGGRVELAKAYYDGLSKSLSKNFNGTGLIASMEQCNDFFFLATKQISMGRVGDDFWFQDPNGDPMGVYWLQGVHMIHCSYNSLWQGQFIQPDWDMFQSDHLCAEFHAGSRAICGGPVFVSDKVGRHNLELLRKLVLPDGTILRCQHYALPTRDCLFENPLFDGKTLLKLWNLNKFGGVVGIFNCQGAGWYPEEQKIKAHPECYKTIPGFVSPADVEWEQKDFTAEYRNNELFAVYLQKAGTFYLTKACDEMNITLEPSSFEIFTVSPVYRLSEKVEFAAVGLVNMFNSGGAVEFLEYKISEKNTFTVVIKIKGSGKFLAYSSMKPKQIKLNNVRTEFEWTSDHVGLLKFEVPWTGGELSDAYITYIVTSCLQHSTLYFLTNIFNLLLFLVIISFMASPCSRFLLSPSREISVDGVVLLSNVPTNVTLSSVSSVPRSLDNNNDSNPPPEYMLKSVKSNANNGAFLGLSVKDPLDRILNPIGKFNNRKFLSVFRFKPWWSTMWIGSSGSDLQMETQFIVLQVPEINSYVLILPLIEKSFRSAIHPGVNGEVVLCVESGSTKVKENSFFSCMYFHISNNPYDLMRDAFAAIRVHLGTFRLLEEKKPPSIIDKFGWCTWDAFYLTVEPVGVWHGVKSFAENGLPLRFLIIDDGWQSINLDHENPLQDLKDSTIGSQMLCRLYRFKENEKFAKYQNGTMLRPDAPGFDQEKHDNMVFDGANFIDYLTEHEGVERGGLKALVNDLKTKFQGLDDVYVWHALCGAWGGIRPGTTHLNSKVTPTKLVAGTEKTMLDFAVERVEKVGIGLSLEYVSEDYGGRVQLAKSYYDGLTKSIIKNFGGKGIIASMEQCNDFFFLATKLISMGRVGDDFWFQDPNGDPMGVYWLQGVHMIHCSYNSLWQGQFIQPDWDMFHSDHLCAEFHAGSRAICGGPVYVSDKVGRHNFELLRKLVLPDGTILRCQHYALPTRDCLFENPLFDGKTLLKIWNLNKFGGVVGVFNCQGAGWYPEEHKIKAHSECYKTMSGFMSPADVEWEQKDFTAEYRNNELFAVYLQKAGNFYLKKACDEMNITIEPSSFEIFTVSPVYRLTEKVEFAAVGLVNMFNSGGAVEFFEYKLNEKKTFTVVIKIKGSGKFLAYSSMKPKQIKLNNVRTEFEWTSDIGLLKFEVPWTGGELSDAHILIGN</sequence>
<evidence type="ECO:0000256" key="1">
    <source>
        <dbReference type="ARBA" id="ARBA00007240"/>
    </source>
</evidence>
<dbReference type="Gene3D" id="3.20.20.70">
    <property type="entry name" value="Aldolase class I"/>
    <property type="match status" value="1"/>
</dbReference>
<dbReference type="InterPro" id="IPR008811">
    <property type="entry name" value="Glycosyl_hydrolases_36"/>
</dbReference>
<comment type="similarity">
    <text evidence="1">Belongs to the glycosyl hydrolases 36 family.</text>
</comment>
<dbReference type="Proteomes" id="UP001634393">
    <property type="component" value="Unassembled WGS sequence"/>
</dbReference>
<dbReference type="GO" id="GO:0047274">
    <property type="term" value="F:galactinol-sucrose galactosyltransferase activity"/>
    <property type="evidence" value="ECO:0007669"/>
    <property type="project" value="UniProtKB-EC"/>
</dbReference>
<name>A0ABD3SXI4_9LAMI</name>
<evidence type="ECO:0000313" key="6">
    <source>
        <dbReference type="Proteomes" id="UP001634393"/>
    </source>
</evidence>
<organism evidence="5 6">
    <name type="scientific">Penstemon smallii</name>
    <dbReference type="NCBI Taxonomy" id="265156"/>
    <lineage>
        <taxon>Eukaryota</taxon>
        <taxon>Viridiplantae</taxon>
        <taxon>Streptophyta</taxon>
        <taxon>Embryophyta</taxon>
        <taxon>Tracheophyta</taxon>
        <taxon>Spermatophyta</taxon>
        <taxon>Magnoliopsida</taxon>
        <taxon>eudicotyledons</taxon>
        <taxon>Gunneridae</taxon>
        <taxon>Pentapetalae</taxon>
        <taxon>asterids</taxon>
        <taxon>lamiids</taxon>
        <taxon>Lamiales</taxon>
        <taxon>Plantaginaceae</taxon>
        <taxon>Cheloneae</taxon>
        <taxon>Penstemon</taxon>
    </lineage>
</organism>
<dbReference type="EC" id="2.4.1.82" evidence="2"/>